<organism evidence="2 3">
    <name type="scientific">Burkholderia vietnamiensis (strain G4 / LMG 22486)</name>
    <name type="common">Burkholderia cepacia (strain R1808)</name>
    <dbReference type="NCBI Taxonomy" id="269482"/>
    <lineage>
        <taxon>Bacteria</taxon>
        <taxon>Pseudomonadati</taxon>
        <taxon>Pseudomonadota</taxon>
        <taxon>Betaproteobacteria</taxon>
        <taxon>Burkholderiales</taxon>
        <taxon>Burkholderiaceae</taxon>
        <taxon>Burkholderia</taxon>
        <taxon>Burkholderia cepacia complex</taxon>
    </lineage>
</organism>
<reference evidence="2 3" key="1">
    <citation type="submission" date="2007-03" db="EMBL/GenBank/DDBJ databases">
        <title>Complete sequence of plasmid pBVIE04 of Burkholderia vietnamiensis G4.</title>
        <authorList>
            <consortium name="US DOE Joint Genome Institute"/>
            <person name="Copeland A."/>
            <person name="Lucas S."/>
            <person name="Lapidus A."/>
            <person name="Barry K."/>
            <person name="Detter J.C."/>
            <person name="Glavina del Rio T."/>
            <person name="Hammon N."/>
            <person name="Israni S."/>
            <person name="Dalin E."/>
            <person name="Tice H."/>
            <person name="Pitluck S."/>
            <person name="Chain P."/>
            <person name="Malfatti S."/>
            <person name="Shin M."/>
            <person name="Vergez L."/>
            <person name="Schmutz J."/>
            <person name="Larimer F."/>
            <person name="Land M."/>
            <person name="Hauser L."/>
            <person name="Kyrpides N."/>
            <person name="Tiedje J."/>
            <person name="Richardson P."/>
        </authorList>
    </citation>
    <scope>NUCLEOTIDE SEQUENCE [LARGE SCALE GENOMIC DNA]</scope>
    <source>
        <strain evidence="3">G4 / LMG 22486</strain>
        <plasmid evidence="2 3">pBVIE04</plasmid>
    </source>
</reference>
<evidence type="ECO:0000313" key="2">
    <source>
        <dbReference type="EMBL" id="ABO60518.1"/>
    </source>
</evidence>
<evidence type="ECO:0000256" key="1">
    <source>
        <dbReference type="SAM" id="SignalP"/>
    </source>
</evidence>
<gene>
    <name evidence="2" type="ordered locus">Bcep1808_7648</name>
</gene>
<dbReference type="EMBL" id="CP000620">
    <property type="protein sequence ID" value="ABO60518.1"/>
    <property type="molecule type" value="Genomic_DNA"/>
</dbReference>
<dbReference type="PROSITE" id="PS51257">
    <property type="entry name" value="PROKAR_LIPOPROTEIN"/>
    <property type="match status" value="1"/>
</dbReference>
<evidence type="ECO:0000313" key="3">
    <source>
        <dbReference type="Proteomes" id="UP000002287"/>
    </source>
</evidence>
<sequence length="196" mass="21851">MLRRITTAAVARHVAAAAAVLALSCALTACDADQQPPKLPESVFNQKLTDEVRSKWTLPPDVDRMLCWPEHRMLGGDRVACTVTLRGRAVSDMSTPVIRWEIPLRAPSPWDDPYSNDYLDPSFDIKLLDWTSFKMVLTNIPQGVVSVGLIVDESRVPFKDAQMFVLDVTDAVSRAMFAELNRARAAAPDAIRDTWR</sequence>
<dbReference type="AlphaFoldDB" id="A4JW65"/>
<feature type="signal peptide" evidence="1">
    <location>
        <begin position="1"/>
        <end position="29"/>
    </location>
</feature>
<keyword evidence="2" id="KW-0614">Plasmid</keyword>
<dbReference type="Proteomes" id="UP000002287">
    <property type="component" value="Plasmid pBVIE04"/>
</dbReference>
<evidence type="ECO:0008006" key="4">
    <source>
        <dbReference type="Google" id="ProtNLM"/>
    </source>
</evidence>
<keyword evidence="1" id="KW-0732">Signal</keyword>
<name>A4JW65_BURVG</name>
<accession>A4JW65</accession>
<dbReference type="HOGENOM" id="CLU_1407746_0_0_4"/>
<feature type="chain" id="PRO_5002670426" description="Lipoprotein" evidence="1">
    <location>
        <begin position="30"/>
        <end position="196"/>
    </location>
</feature>
<geneLocation type="plasmid" evidence="2 3">
    <name>pBVIE04</name>
</geneLocation>
<protein>
    <recommendedName>
        <fullName evidence="4">Lipoprotein</fullName>
    </recommendedName>
</protein>
<proteinExistence type="predicted"/>
<dbReference type="KEGG" id="bvi:Bcep1808_7648"/>